<comment type="caution">
    <text evidence="5">The sequence shown here is derived from an EMBL/GenBank/DDBJ whole genome shotgun (WGS) entry which is preliminary data.</text>
</comment>
<evidence type="ECO:0000256" key="1">
    <source>
        <dbReference type="ARBA" id="ARBA00023015"/>
    </source>
</evidence>
<dbReference type="InterPro" id="IPR036388">
    <property type="entry name" value="WH-like_DNA-bd_sf"/>
</dbReference>
<keyword evidence="3" id="KW-0804">Transcription</keyword>
<dbReference type="InterPro" id="IPR019887">
    <property type="entry name" value="Tscrpt_reg_AsnC/Lrp_C"/>
</dbReference>
<dbReference type="GO" id="GO:0003677">
    <property type="term" value="F:DNA binding"/>
    <property type="evidence" value="ECO:0007669"/>
    <property type="project" value="UniProtKB-KW"/>
</dbReference>
<evidence type="ECO:0000256" key="2">
    <source>
        <dbReference type="ARBA" id="ARBA00023125"/>
    </source>
</evidence>
<evidence type="ECO:0000256" key="3">
    <source>
        <dbReference type="ARBA" id="ARBA00023163"/>
    </source>
</evidence>
<protein>
    <submittedName>
        <fullName evidence="5">DNA-binding Lrp family transcriptional regulator</fullName>
    </submittedName>
</protein>
<keyword evidence="2 5" id="KW-0238">DNA-binding</keyword>
<dbReference type="EMBL" id="JAUSQZ010000001">
    <property type="protein sequence ID" value="MDP9828840.1"/>
    <property type="molecule type" value="Genomic_DNA"/>
</dbReference>
<proteinExistence type="predicted"/>
<gene>
    <name evidence="5" type="ORF">J2S57_004589</name>
</gene>
<keyword evidence="6" id="KW-1185">Reference proteome</keyword>
<dbReference type="InterPro" id="IPR000485">
    <property type="entry name" value="AsnC-type_HTH_dom"/>
</dbReference>
<dbReference type="InterPro" id="IPR036390">
    <property type="entry name" value="WH_DNA-bd_sf"/>
</dbReference>
<evidence type="ECO:0000313" key="6">
    <source>
        <dbReference type="Proteomes" id="UP001235712"/>
    </source>
</evidence>
<dbReference type="PRINTS" id="PR00033">
    <property type="entry name" value="HTHASNC"/>
</dbReference>
<evidence type="ECO:0000313" key="5">
    <source>
        <dbReference type="EMBL" id="MDP9828840.1"/>
    </source>
</evidence>
<sequence length="174" mass="18662">MLKPDSGKEEALSNLTPLDGTDARILLALDRDPQATVVALAADTGLARNTVQARLRRMTESGALGRESRRIDPAALGYPLLALVTVSISQRMRVQATEALSALPEVLELLATTGDGDLLARVVARDTADLNRITEMLVDMPGIVRTSTAIVLKEVRPLRLDGLLERLATNAASR</sequence>
<dbReference type="InterPro" id="IPR019888">
    <property type="entry name" value="Tscrpt_reg_AsnC-like"/>
</dbReference>
<dbReference type="SMART" id="SM00344">
    <property type="entry name" value="HTH_ASNC"/>
    <property type="match status" value="1"/>
</dbReference>
<dbReference type="Proteomes" id="UP001235712">
    <property type="component" value="Unassembled WGS sequence"/>
</dbReference>
<dbReference type="SUPFAM" id="SSF54909">
    <property type="entry name" value="Dimeric alpha+beta barrel"/>
    <property type="match status" value="1"/>
</dbReference>
<feature type="domain" description="HTH asnC-type" evidence="4">
    <location>
        <begin position="18"/>
        <end position="79"/>
    </location>
</feature>
<dbReference type="Gene3D" id="3.30.70.920">
    <property type="match status" value="1"/>
</dbReference>
<dbReference type="PANTHER" id="PTHR30154:SF34">
    <property type="entry name" value="TRANSCRIPTIONAL REGULATOR AZLB"/>
    <property type="match status" value="1"/>
</dbReference>
<dbReference type="InterPro" id="IPR011008">
    <property type="entry name" value="Dimeric_a/b-barrel"/>
</dbReference>
<reference evidence="5 6" key="1">
    <citation type="submission" date="2023-07" db="EMBL/GenBank/DDBJ databases">
        <title>Sequencing the genomes of 1000 actinobacteria strains.</title>
        <authorList>
            <person name="Klenk H.-P."/>
        </authorList>
    </citation>
    <scope>NUCLEOTIDE SEQUENCE [LARGE SCALE GENOMIC DNA]</scope>
    <source>
        <strain evidence="5 6">DSM 44388</strain>
    </source>
</reference>
<organism evidence="5 6">
    <name type="scientific">Kineosporia succinea</name>
    <dbReference type="NCBI Taxonomy" id="84632"/>
    <lineage>
        <taxon>Bacteria</taxon>
        <taxon>Bacillati</taxon>
        <taxon>Actinomycetota</taxon>
        <taxon>Actinomycetes</taxon>
        <taxon>Kineosporiales</taxon>
        <taxon>Kineosporiaceae</taxon>
        <taxon>Kineosporia</taxon>
    </lineage>
</organism>
<dbReference type="Pfam" id="PF01037">
    <property type="entry name" value="AsnC_trans_reg"/>
    <property type="match status" value="1"/>
</dbReference>
<keyword evidence="1" id="KW-0805">Transcription regulation</keyword>
<accession>A0ABT9P9J8</accession>
<dbReference type="RefSeq" id="WP_307246433.1">
    <property type="nucleotide sequence ID" value="NZ_JAUSQZ010000001.1"/>
</dbReference>
<name>A0ABT9P9J8_9ACTN</name>
<dbReference type="PROSITE" id="PS50956">
    <property type="entry name" value="HTH_ASNC_2"/>
    <property type="match status" value="1"/>
</dbReference>
<dbReference type="Pfam" id="PF13412">
    <property type="entry name" value="HTH_24"/>
    <property type="match status" value="1"/>
</dbReference>
<evidence type="ECO:0000259" key="4">
    <source>
        <dbReference type="PROSITE" id="PS50956"/>
    </source>
</evidence>
<dbReference type="SUPFAM" id="SSF46785">
    <property type="entry name" value="Winged helix' DNA-binding domain"/>
    <property type="match status" value="1"/>
</dbReference>
<dbReference type="PANTHER" id="PTHR30154">
    <property type="entry name" value="LEUCINE-RESPONSIVE REGULATORY PROTEIN"/>
    <property type="match status" value="1"/>
</dbReference>
<dbReference type="Gene3D" id="1.10.10.10">
    <property type="entry name" value="Winged helix-like DNA-binding domain superfamily/Winged helix DNA-binding domain"/>
    <property type="match status" value="1"/>
</dbReference>